<comment type="caution">
    <text evidence="2">The sequence shown here is derived from an EMBL/GenBank/DDBJ whole genome shotgun (WGS) entry which is preliminary data.</text>
</comment>
<dbReference type="STRING" id="556267.HWAG_01032"/>
<proteinExistence type="predicted"/>
<evidence type="ECO:0000313" key="3">
    <source>
        <dbReference type="Proteomes" id="UP000233350"/>
    </source>
</evidence>
<gene>
    <name evidence="2" type="ORF">BCM31_06965</name>
</gene>
<sequence length="125" mass="13839">MVRFILIATLFIILLAILIQLLAKYNLVSYKTRISIGIALLVIATGIGIFTLIQDKTEATLTELAQSFLQGKILECQTQATTLEVSNKTFNFISGTLTLMGKGDTEFKRVIIPLKACKLKEESKD</sequence>
<evidence type="ECO:0000313" key="2">
    <source>
        <dbReference type="EMBL" id="PKT81401.1"/>
    </source>
</evidence>
<reference evidence="2 3" key="1">
    <citation type="submission" date="2016-07" db="EMBL/GenBank/DDBJ databases">
        <title>Detection of Helicobacter winghamensis from caecal content of red fox (Vulpes vulpes).</title>
        <authorList>
            <person name="Zanoni R.G."/>
            <person name="Florio D."/>
            <person name="Caffara M."/>
            <person name="Renzi M."/>
            <person name="Parisi A."/>
            <person name="Pasquali F."/>
            <person name="Manfreda G."/>
        </authorList>
    </citation>
    <scope>NUCLEOTIDE SEQUENCE [LARGE SCALE GENOMIC DNA]</scope>
    <source>
        <strain evidence="2 3">295_13</strain>
    </source>
</reference>
<protein>
    <submittedName>
        <fullName evidence="2">Uncharacterized protein</fullName>
    </submittedName>
</protein>
<dbReference type="EMBL" id="MBPK01000022">
    <property type="protein sequence ID" value="PKT81401.1"/>
    <property type="molecule type" value="Genomic_DNA"/>
</dbReference>
<dbReference type="RefSeq" id="WP_006802728.1">
    <property type="nucleotide sequence ID" value="NZ_CABKOI010000020.1"/>
</dbReference>
<dbReference type="OrthoDB" id="5325519at2"/>
<feature type="transmembrane region" description="Helical" evidence="1">
    <location>
        <begin position="33"/>
        <end position="53"/>
    </location>
</feature>
<accession>A0A2N3PJP1</accession>
<evidence type="ECO:0000256" key="1">
    <source>
        <dbReference type="SAM" id="Phobius"/>
    </source>
</evidence>
<organism evidence="2 3">
    <name type="scientific">Helicobacter winghamensis</name>
    <dbReference type="NCBI Taxonomy" id="157268"/>
    <lineage>
        <taxon>Bacteria</taxon>
        <taxon>Pseudomonadati</taxon>
        <taxon>Campylobacterota</taxon>
        <taxon>Epsilonproteobacteria</taxon>
        <taxon>Campylobacterales</taxon>
        <taxon>Helicobacteraceae</taxon>
        <taxon>Helicobacter</taxon>
    </lineage>
</organism>
<keyword evidence="1" id="KW-1133">Transmembrane helix</keyword>
<dbReference type="AlphaFoldDB" id="A0A2N3PJP1"/>
<keyword evidence="1" id="KW-0812">Transmembrane</keyword>
<dbReference type="Proteomes" id="UP000233350">
    <property type="component" value="Unassembled WGS sequence"/>
</dbReference>
<name>A0A2N3PJP1_9HELI</name>
<keyword evidence="3" id="KW-1185">Reference proteome</keyword>
<keyword evidence="1" id="KW-0472">Membrane</keyword>
<dbReference type="GeneID" id="97290286"/>